<dbReference type="AlphaFoldDB" id="A0A1C7MRQ1"/>
<comment type="caution">
    <text evidence="1">The sequence shown here is derived from an EMBL/GenBank/DDBJ whole genome shotgun (WGS) entry which is preliminary data.</text>
</comment>
<organism evidence="1 2">
    <name type="scientific">Grifola frondosa</name>
    <name type="common">Maitake</name>
    <name type="synonym">Polyporus frondosus</name>
    <dbReference type="NCBI Taxonomy" id="5627"/>
    <lineage>
        <taxon>Eukaryota</taxon>
        <taxon>Fungi</taxon>
        <taxon>Dikarya</taxon>
        <taxon>Basidiomycota</taxon>
        <taxon>Agaricomycotina</taxon>
        <taxon>Agaricomycetes</taxon>
        <taxon>Polyporales</taxon>
        <taxon>Grifolaceae</taxon>
        <taxon>Grifola</taxon>
    </lineage>
</organism>
<accession>A0A1C7MRQ1</accession>
<keyword evidence="2" id="KW-1185">Reference proteome</keyword>
<evidence type="ECO:0000313" key="2">
    <source>
        <dbReference type="Proteomes" id="UP000092993"/>
    </source>
</evidence>
<dbReference type="EMBL" id="LUGG01000001">
    <property type="protein sequence ID" value="OBZ79542.1"/>
    <property type="molecule type" value="Genomic_DNA"/>
</dbReference>
<protein>
    <submittedName>
        <fullName evidence="1">Uncharacterized protein</fullName>
    </submittedName>
</protein>
<reference evidence="1 2" key="1">
    <citation type="submission" date="2016-03" db="EMBL/GenBank/DDBJ databases">
        <title>Whole genome sequencing of Grifola frondosa 9006-11.</title>
        <authorList>
            <person name="Min B."/>
            <person name="Park H."/>
            <person name="Kim J.-G."/>
            <person name="Cho H."/>
            <person name="Oh Y.-L."/>
            <person name="Kong W.-S."/>
            <person name="Choi I.-G."/>
        </authorList>
    </citation>
    <scope>NUCLEOTIDE SEQUENCE [LARGE SCALE GENOMIC DNA]</scope>
    <source>
        <strain evidence="1 2">9006-11</strain>
    </source>
</reference>
<sequence>MHHSLCRRATPTCLGNKKTTVGPRSGLFVRAESCSLTTYIKLAIFQHALSIPKYAFLSSVNMGTILDRLVSQCGLINVITPAVY</sequence>
<evidence type="ECO:0000313" key="1">
    <source>
        <dbReference type="EMBL" id="OBZ79542.1"/>
    </source>
</evidence>
<name>A0A1C7MRQ1_GRIFR</name>
<proteinExistence type="predicted"/>
<gene>
    <name evidence="1" type="ORF">A0H81_00055</name>
</gene>
<dbReference type="Proteomes" id="UP000092993">
    <property type="component" value="Unassembled WGS sequence"/>
</dbReference>